<dbReference type="AlphaFoldDB" id="A0A4R9GH32"/>
<gene>
    <name evidence="2" type="ORF">EHO60_07155</name>
</gene>
<sequence>MGRMNGQNPDMYKEIHFRKSDPDWPKEIASNVIARFHQESEKSKPILYMDRKWLAAAVFLIGISIGWFTWNNMLREEDSIREVSWIWEGDSYISVLESNF</sequence>
<keyword evidence="3" id="KW-1185">Reference proteome</keyword>
<dbReference type="OrthoDB" id="343284at2"/>
<feature type="transmembrane region" description="Helical" evidence="1">
    <location>
        <begin position="53"/>
        <end position="70"/>
    </location>
</feature>
<accession>A0A4R9GH32</accession>
<keyword evidence="1" id="KW-0812">Transmembrane</keyword>
<comment type="caution">
    <text evidence="2">The sequence shown here is derived from an EMBL/GenBank/DDBJ whole genome shotgun (WGS) entry which is preliminary data.</text>
</comment>
<protein>
    <submittedName>
        <fullName evidence="2">Uncharacterized protein</fullName>
    </submittedName>
</protein>
<proteinExistence type="predicted"/>
<evidence type="ECO:0000313" key="3">
    <source>
        <dbReference type="Proteomes" id="UP000298458"/>
    </source>
</evidence>
<organism evidence="2 3">
    <name type="scientific">Leptospira fletcheri</name>
    <dbReference type="NCBI Taxonomy" id="2484981"/>
    <lineage>
        <taxon>Bacteria</taxon>
        <taxon>Pseudomonadati</taxon>
        <taxon>Spirochaetota</taxon>
        <taxon>Spirochaetia</taxon>
        <taxon>Leptospirales</taxon>
        <taxon>Leptospiraceae</taxon>
        <taxon>Leptospira</taxon>
    </lineage>
</organism>
<evidence type="ECO:0000313" key="2">
    <source>
        <dbReference type="EMBL" id="TGK12042.1"/>
    </source>
</evidence>
<keyword evidence="1" id="KW-0472">Membrane</keyword>
<dbReference type="Proteomes" id="UP000298458">
    <property type="component" value="Unassembled WGS sequence"/>
</dbReference>
<dbReference type="EMBL" id="RQET01000004">
    <property type="protein sequence ID" value="TGK12042.1"/>
    <property type="molecule type" value="Genomic_DNA"/>
</dbReference>
<reference evidence="2" key="1">
    <citation type="journal article" date="2019" name="PLoS Negl. Trop. Dis.">
        <title>Revisiting the worldwide diversity of Leptospira species in the environment.</title>
        <authorList>
            <person name="Vincent A.T."/>
            <person name="Schiettekatte O."/>
            <person name="Bourhy P."/>
            <person name="Veyrier F.J."/>
            <person name="Picardeau M."/>
        </authorList>
    </citation>
    <scope>NUCLEOTIDE SEQUENCE [LARGE SCALE GENOMIC DNA]</scope>
    <source>
        <strain evidence="2">SSW15</strain>
    </source>
</reference>
<evidence type="ECO:0000256" key="1">
    <source>
        <dbReference type="SAM" id="Phobius"/>
    </source>
</evidence>
<keyword evidence="1" id="KW-1133">Transmembrane helix</keyword>
<name>A0A4R9GH32_9LEPT</name>